<evidence type="ECO:0000256" key="1">
    <source>
        <dbReference type="SAM" id="MobiDB-lite"/>
    </source>
</evidence>
<reference evidence="2" key="1">
    <citation type="journal article" date="2020" name="Stud. Mycol.">
        <title>101 Dothideomycetes genomes: a test case for predicting lifestyles and emergence of pathogens.</title>
        <authorList>
            <person name="Haridas S."/>
            <person name="Albert R."/>
            <person name="Binder M."/>
            <person name="Bloem J."/>
            <person name="Labutti K."/>
            <person name="Salamov A."/>
            <person name="Andreopoulos B."/>
            <person name="Baker S."/>
            <person name="Barry K."/>
            <person name="Bills G."/>
            <person name="Bluhm B."/>
            <person name="Cannon C."/>
            <person name="Castanera R."/>
            <person name="Culley D."/>
            <person name="Daum C."/>
            <person name="Ezra D."/>
            <person name="Gonzalez J."/>
            <person name="Henrissat B."/>
            <person name="Kuo A."/>
            <person name="Liang C."/>
            <person name="Lipzen A."/>
            <person name="Lutzoni F."/>
            <person name="Magnuson J."/>
            <person name="Mondo S."/>
            <person name="Nolan M."/>
            <person name="Ohm R."/>
            <person name="Pangilinan J."/>
            <person name="Park H.-J."/>
            <person name="Ramirez L."/>
            <person name="Alfaro M."/>
            <person name="Sun H."/>
            <person name="Tritt A."/>
            <person name="Yoshinaga Y."/>
            <person name="Zwiers L.-H."/>
            <person name="Turgeon B."/>
            <person name="Goodwin S."/>
            <person name="Spatafora J."/>
            <person name="Crous P."/>
            <person name="Grigoriev I."/>
        </authorList>
    </citation>
    <scope>NUCLEOTIDE SEQUENCE</scope>
    <source>
        <strain evidence="2">CBS 262.69</strain>
    </source>
</reference>
<accession>A0A6G1HUS5</accession>
<organism evidence="2 3">
    <name type="scientific">Trichodelitschia bisporula</name>
    <dbReference type="NCBI Taxonomy" id="703511"/>
    <lineage>
        <taxon>Eukaryota</taxon>
        <taxon>Fungi</taxon>
        <taxon>Dikarya</taxon>
        <taxon>Ascomycota</taxon>
        <taxon>Pezizomycotina</taxon>
        <taxon>Dothideomycetes</taxon>
        <taxon>Dothideomycetes incertae sedis</taxon>
        <taxon>Phaeotrichales</taxon>
        <taxon>Phaeotrichaceae</taxon>
        <taxon>Trichodelitschia</taxon>
    </lineage>
</organism>
<dbReference type="Proteomes" id="UP000799640">
    <property type="component" value="Unassembled WGS sequence"/>
</dbReference>
<dbReference type="AlphaFoldDB" id="A0A6G1HUS5"/>
<keyword evidence="3" id="KW-1185">Reference proteome</keyword>
<proteinExistence type="predicted"/>
<feature type="region of interest" description="Disordered" evidence="1">
    <location>
        <begin position="1"/>
        <end position="20"/>
    </location>
</feature>
<protein>
    <submittedName>
        <fullName evidence="2">Uncharacterized protein</fullName>
    </submittedName>
</protein>
<gene>
    <name evidence="2" type="ORF">EJ06DRAFT_530593</name>
</gene>
<evidence type="ECO:0000313" key="3">
    <source>
        <dbReference type="Proteomes" id="UP000799640"/>
    </source>
</evidence>
<sequence length="137" mass="15471">MHLLLNPLNRTSRDGSSRFLLPPCAPRPRPAVKSSRRLAKVEASWYSYVFTLLHIPSHAPGFPSTTLTQANVVQSPRELPPLHGLIYAWERLMAIFYERQTKQHKCTRWSTLVLSSSGANLIQPTLVRAKNKEALGK</sequence>
<name>A0A6G1HUS5_9PEZI</name>
<evidence type="ECO:0000313" key="2">
    <source>
        <dbReference type="EMBL" id="KAF2399808.1"/>
    </source>
</evidence>
<dbReference type="EMBL" id="ML996696">
    <property type="protein sequence ID" value="KAF2399808.1"/>
    <property type="molecule type" value="Genomic_DNA"/>
</dbReference>